<dbReference type="PROSITE" id="PS50850">
    <property type="entry name" value="MFS"/>
    <property type="match status" value="1"/>
</dbReference>
<dbReference type="Gene3D" id="1.20.1250.20">
    <property type="entry name" value="MFS general substrate transporter like domains"/>
    <property type="match status" value="1"/>
</dbReference>
<dbReference type="InterPro" id="IPR005829">
    <property type="entry name" value="Sugar_transporter_CS"/>
</dbReference>
<evidence type="ECO:0000313" key="12">
    <source>
        <dbReference type="EMBL" id="CAL1361750.1"/>
    </source>
</evidence>
<evidence type="ECO:0000256" key="9">
    <source>
        <dbReference type="SAM" id="MobiDB-lite"/>
    </source>
</evidence>
<comment type="subcellular location">
    <subcellularLocation>
        <location evidence="1">Membrane</location>
        <topology evidence="1">Multi-pass membrane protein</topology>
    </subcellularLocation>
</comment>
<evidence type="ECO:0000256" key="2">
    <source>
        <dbReference type="ARBA" id="ARBA00010992"/>
    </source>
</evidence>
<feature type="transmembrane region" description="Helical" evidence="10">
    <location>
        <begin position="439"/>
        <end position="458"/>
    </location>
</feature>
<dbReference type="AlphaFoldDB" id="A0AAV2CYY3"/>
<feature type="region of interest" description="Disordered" evidence="9">
    <location>
        <begin position="1"/>
        <end position="20"/>
    </location>
</feature>
<dbReference type="EMBL" id="OZ034814">
    <property type="protein sequence ID" value="CAL1361750.1"/>
    <property type="molecule type" value="Genomic_DNA"/>
</dbReference>
<dbReference type="GO" id="GO:0016020">
    <property type="term" value="C:membrane"/>
    <property type="evidence" value="ECO:0007669"/>
    <property type="project" value="UniProtKB-SubCell"/>
</dbReference>
<feature type="transmembrane region" description="Helical" evidence="10">
    <location>
        <begin position="150"/>
        <end position="172"/>
    </location>
</feature>
<evidence type="ECO:0000256" key="6">
    <source>
        <dbReference type="ARBA" id="ARBA00022989"/>
    </source>
</evidence>
<evidence type="ECO:0000256" key="7">
    <source>
        <dbReference type="ARBA" id="ARBA00023136"/>
    </source>
</evidence>
<dbReference type="InterPro" id="IPR050820">
    <property type="entry name" value="MFS_Sugar_Transporter"/>
</dbReference>
<keyword evidence="6 10" id="KW-1133">Transmembrane helix</keyword>
<dbReference type="PROSITE" id="PS00216">
    <property type="entry name" value="SUGAR_TRANSPORT_1"/>
    <property type="match status" value="2"/>
</dbReference>
<dbReference type="GO" id="GO:1904659">
    <property type="term" value="P:D-glucose transmembrane transport"/>
    <property type="evidence" value="ECO:0007669"/>
    <property type="project" value="UniProtKB-ARBA"/>
</dbReference>
<accession>A0AAV2CYY3</accession>
<dbReference type="InterPro" id="IPR036259">
    <property type="entry name" value="MFS_trans_sf"/>
</dbReference>
<keyword evidence="5 10" id="KW-0812">Transmembrane</keyword>
<feature type="transmembrane region" description="Helical" evidence="10">
    <location>
        <begin position="126"/>
        <end position="144"/>
    </location>
</feature>
<evidence type="ECO:0000259" key="11">
    <source>
        <dbReference type="PROSITE" id="PS50850"/>
    </source>
</evidence>
<evidence type="ECO:0000256" key="3">
    <source>
        <dbReference type="ARBA" id="ARBA00022448"/>
    </source>
</evidence>
<evidence type="ECO:0000256" key="1">
    <source>
        <dbReference type="ARBA" id="ARBA00004141"/>
    </source>
</evidence>
<evidence type="ECO:0000256" key="10">
    <source>
        <dbReference type="SAM" id="Phobius"/>
    </source>
</evidence>
<feature type="transmembrane region" description="Helical" evidence="10">
    <location>
        <begin position="402"/>
        <end position="427"/>
    </location>
</feature>
<comment type="similarity">
    <text evidence="2 8">Belongs to the major facilitator superfamily. Sugar transporter (TC 2.A.1.1) family.</text>
</comment>
<sequence length="505" mass="53461">MASDPEQPSFSSIGRVGKSSGEIDGAGVDEPLLNAGQHHSSESYSVLAAIFPFLFPALGGLLYGYDIGSTSSATISIQSASFSGISWYNLSSVEVGLITSGSLYGALIGSILAFNIADFLGRRKELILSAVLYLVGALITAVAPNLAILIIGRVLFGTGIGLAMHAAPMYIAETAPSQIRGLLISLKEFFIVLGMVAGYVVGSLLVETVAGWRYMYGVSTPLAVIMGIGMWWLAESPRWLLLRAIQGKGDARDLKETAINCLCRLRGEAFGDTAPAQVEEILNELAFVGEEKEVTFGEVFQGKCLKALTIGCGLVLFQQITGQPSVLYYAASILQSAGFSAASDATRVSILLGLLKLIMTGVAVLAVDKLGRRPLLLGGVSGIAVSLFLLGSYYIFLNDAPLMAVGALLVYVGCYQLSFGPIGWLMISEIFPLRLRGRGLGVAVLVNFGANALVTFAFSPLEAWLGAGTLFYLFGVIGLVSLLFIFFVVPETKGLTLEEIEAKCL</sequence>
<feature type="transmembrane region" description="Helical" evidence="10">
    <location>
        <begin position="470"/>
        <end position="489"/>
    </location>
</feature>
<dbReference type="GO" id="GO:0022857">
    <property type="term" value="F:transmembrane transporter activity"/>
    <property type="evidence" value="ECO:0007669"/>
    <property type="project" value="InterPro"/>
</dbReference>
<dbReference type="GO" id="GO:0005737">
    <property type="term" value="C:cytoplasm"/>
    <property type="evidence" value="ECO:0007669"/>
    <property type="project" value="UniProtKB-ARBA"/>
</dbReference>
<feature type="transmembrane region" description="Helical" evidence="10">
    <location>
        <begin position="214"/>
        <end position="234"/>
    </location>
</feature>
<dbReference type="PRINTS" id="PR00171">
    <property type="entry name" value="SUGRTRNSPORT"/>
</dbReference>
<dbReference type="PANTHER" id="PTHR48023">
    <property type="entry name" value="D-XYLOSE-PROTON SYMPORTER-LIKE 2"/>
    <property type="match status" value="1"/>
</dbReference>
<keyword evidence="7 10" id="KW-0472">Membrane</keyword>
<evidence type="ECO:0000313" key="13">
    <source>
        <dbReference type="Proteomes" id="UP001497516"/>
    </source>
</evidence>
<dbReference type="SUPFAM" id="SSF103473">
    <property type="entry name" value="MFS general substrate transporter"/>
    <property type="match status" value="1"/>
</dbReference>
<evidence type="ECO:0000256" key="4">
    <source>
        <dbReference type="ARBA" id="ARBA00022597"/>
    </source>
</evidence>
<dbReference type="InterPro" id="IPR005828">
    <property type="entry name" value="MFS_sugar_transport-like"/>
</dbReference>
<keyword evidence="3 8" id="KW-0813">Transport</keyword>
<dbReference type="CDD" id="cd17362">
    <property type="entry name" value="MFS_GLUT10_12_Class3_like"/>
    <property type="match status" value="1"/>
</dbReference>
<feature type="compositionally biased region" description="Polar residues" evidence="9">
    <location>
        <begin position="1"/>
        <end position="12"/>
    </location>
</feature>
<evidence type="ECO:0000256" key="8">
    <source>
        <dbReference type="RuleBase" id="RU003346"/>
    </source>
</evidence>
<dbReference type="PANTHER" id="PTHR48023:SF4">
    <property type="entry name" value="D-XYLOSE-PROTON SYMPORTER-LIKE 2"/>
    <property type="match status" value="1"/>
</dbReference>
<keyword evidence="13" id="KW-1185">Reference proteome</keyword>
<evidence type="ECO:0000256" key="5">
    <source>
        <dbReference type="ARBA" id="ARBA00022692"/>
    </source>
</evidence>
<dbReference type="InterPro" id="IPR003663">
    <property type="entry name" value="Sugar/inositol_transpt"/>
</dbReference>
<proteinExistence type="inferred from homology"/>
<gene>
    <name evidence="12" type="ORF">LTRI10_LOCUS9112</name>
</gene>
<dbReference type="FunFam" id="1.20.1250.20:FF:000118">
    <property type="entry name" value="D-xylose-proton symporter-like 3, chloroplastic"/>
    <property type="match status" value="1"/>
</dbReference>
<organism evidence="12 13">
    <name type="scientific">Linum trigynum</name>
    <dbReference type="NCBI Taxonomy" id="586398"/>
    <lineage>
        <taxon>Eukaryota</taxon>
        <taxon>Viridiplantae</taxon>
        <taxon>Streptophyta</taxon>
        <taxon>Embryophyta</taxon>
        <taxon>Tracheophyta</taxon>
        <taxon>Spermatophyta</taxon>
        <taxon>Magnoliopsida</taxon>
        <taxon>eudicotyledons</taxon>
        <taxon>Gunneridae</taxon>
        <taxon>Pentapetalae</taxon>
        <taxon>rosids</taxon>
        <taxon>fabids</taxon>
        <taxon>Malpighiales</taxon>
        <taxon>Linaceae</taxon>
        <taxon>Linum</taxon>
    </lineage>
</organism>
<keyword evidence="4" id="KW-0762">Sugar transport</keyword>
<dbReference type="Proteomes" id="UP001497516">
    <property type="component" value="Chromosome 10"/>
</dbReference>
<dbReference type="NCBIfam" id="TIGR00879">
    <property type="entry name" value="SP"/>
    <property type="match status" value="1"/>
</dbReference>
<protein>
    <recommendedName>
        <fullName evidence="11">Major facilitator superfamily (MFS) profile domain-containing protein</fullName>
    </recommendedName>
</protein>
<feature type="transmembrane region" description="Helical" evidence="10">
    <location>
        <begin position="348"/>
        <end position="367"/>
    </location>
</feature>
<name>A0AAV2CYY3_9ROSI</name>
<feature type="transmembrane region" description="Helical" evidence="10">
    <location>
        <begin position="95"/>
        <end position="114"/>
    </location>
</feature>
<dbReference type="Pfam" id="PF00083">
    <property type="entry name" value="Sugar_tr"/>
    <property type="match status" value="1"/>
</dbReference>
<dbReference type="InterPro" id="IPR020846">
    <property type="entry name" value="MFS_dom"/>
</dbReference>
<feature type="transmembrane region" description="Helical" evidence="10">
    <location>
        <begin position="184"/>
        <end position="202"/>
    </location>
</feature>
<feature type="transmembrane region" description="Helical" evidence="10">
    <location>
        <begin position="44"/>
        <end position="65"/>
    </location>
</feature>
<reference evidence="12 13" key="1">
    <citation type="submission" date="2024-04" db="EMBL/GenBank/DDBJ databases">
        <authorList>
            <person name="Fracassetti M."/>
        </authorList>
    </citation>
    <scope>NUCLEOTIDE SEQUENCE [LARGE SCALE GENOMIC DNA]</scope>
</reference>
<feature type="transmembrane region" description="Helical" evidence="10">
    <location>
        <begin position="374"/>
        <end position="396"/>
    </location>
</feature>
<feature type="domain" description="Major facilitator superfamily (MFS) profile" evidence="11">
    <location>
        <begin position="52"/>
        <end position="493"/>
    </location>
</feature>